<dbReference type="CDD" id="cd02961">
    <property type="entry name" value="PDI_a_family"/>
    <property type="match status" value="1"/>
</dbReference>
<protein>
    <recommendedName>
        <fullName evidence="3">Thioredoxin domain-containing protein</fullName>
    </recommendedName>
</protein>
<name>A0A2A9MJU7_BESBE</name>
<dbReference type="PANTHER" id="PTHR22897:SF8">
    <property type="entry name" value="SULFHYDRYL OXIDASE"/>
    <property type="match status" value="1"/>
</dbReference>
<dbReference type="GO" id="GO:0005615">
    <property type="term" value="C:extracellular space"/>
    <property type="evidence" value="ECO:0007669"/>
    <property type="project" value="TreeGrafter"/>
</dbReference>
<feature type="region of interest" description="Disordered" evidence="1">
    <location>
        <begin position="366"/>
        <end position="391"/>
    </location>
</feature>
<feature type="domain" description="Thioredoxin" evidence="3">
    <location>
        <begin position="17"/>
        <end position="201"/>
    </location>
</feature>
<reference evidence="4 5" key="1">
    <citation type="submission" date="2017-09" db="EMBL/GenBank/DDBJ databases">
        <title>Genome sequencing of Besnoitia besnoiti strain Bb-Ger1.</title>
        <authorList>
            <person name="Schares G."/>
            <person name="Venepally P."/>
            <person name="Lorenzi H.A."/>
        </authorList>
    </citation>
    <scope>NUCLEOTIDE SEQUENCE [LARGE SCALE GENOMIC DNA]</scope>
    <source>
        <strain evidence="4 5">Bb-Ger1</strain>
    </source>
</reference>
<dbReference type="AlphaFoldDB" id="A0A2A9MJU7"/>
<dbReference type="PANTHER" id="PTHR22897">
    <property type="entry name" value="QUIESCIN Q6-RELATED SULFHYDRYL OXIDASE"/>
    <property type="match status" value="1"/>
</dbReference>
<feature type="compositionally biased region" description="Basic and acidic residues" evidence="1">
    <location>
        <begin position="548"/>
        <end position="557"/>
    </location>
</feature>
<keyword evidence="5" id="KW-1185">Reference proteome</keyword>
<dbReference type="InterPro" id="IPR039798">
    <property type="entry name" value="Sulfhydryl_oxidase"/>
</dbReference>
<dbReference type="RefSeq" id="XP_029219671.1">
    <property type="nucleotide sequence ID" value="XM_029363748.1"/>
</dbReference>
<feature type="region of interest" description="Disordered" evidence="1">
    <location>
        <begin position="548"/>
        <end position="587"/>
    </location>
</feature>
<dbReference type="SUPFAM" id="SSF52833">
    <property type="entry name" value="Thioredoxin-like"/>
    <property type="match status" value="1"/>
</dbReference>
<feature type="region of interest" description="Disordered" evidence="1">
    <location>
        <begin position="473"/>
        <end position="519"/>
    </location>
</feature>
<dbReference type="Proteomes" id="UP000224006">
    <property type="component" value="Chromosome IV"/>
</dbReference>
<evidence type="ECO:0000256" key="1">
    <source>
        <dbReference type="SAM" id="MobiDB-lite"/>
    </source>
</evidence>
<sequence>MDTPRIGFLSLALVALLALSSFAPPARGDAYGSGSGLDATQHPFGESPVRLFSFASGFRSFVSRHLAAGDVLVILFFSRHCPHCVRFKETYRALADAYGASDSSEKNGVFFGAMDAGAVQGDDGKESIWEILREFSVAFIPDVRIFAPLHLVRKEAAVGGGSVVDLGAEYANGGLPAWTLLVPNDHMTAEGIAGLIRAHISTENLEKMRDTDRDESDTQRSRLSLLQMILKNLSATCPSAEFSPVRPFSSSSLCQGRERWAAETERLPPPQGADFRLHDALAVLQHTLQRWTVAGDALTYLTAVKERSLSRFLEVARYALPGRNVKGAVFRLLLLLHEKGSGLQPLPPGALSEELIVDAQAAAAAPTGGGAEGDGARASRATQAAEDASEAEGDVLRLTPALQKAVWSKALGSLAIAGVSGEDASAGVQLPALRHCTTLLCGVWSLLHIIAEGMHVQFTRRVALAKQRGRALFGEPRPPAAEAARGEQKEGDAGAAGAEKYELSREEEEKKAEEEEKPDIHGLQFFGPYDSLAVYAAEKYKHLLASEKRAQSEEKESTQAAGRPAAEETAEEGRRRHAQNEATAQGESEAAYMVDALEEVYGPLGNKRILKTFEAELVALETRFIVPAIVVQASMRDWIFSFFTCIACRSHFLECFERGFYGREEVSAPAVYAEETQDALESKRTRLRVALERFFAGKDQPGTLAAKGEAEAAAGDAGAAAGGEKERLLEGLPASVWLSREFFVVRDGLEVAEEAENLKHLQLWLWRLHNAVSVRTAVEATVETLWFSEGARVTDSHAAESQAADEPLGVGELAKRGLNFAYFLRVDPRWPPAQLAASCRVPARKPFLLTPEYVAAKGASEAVPLCENVDFTDDFDLEEVRQWLKRTYWNDAWAGGGTGPADEEGDGAAAVDLVFDGAAGAFRASRPPRRLALASLRGRETTR</sequence>
<comment type="caution">
    <text evidence="4">The sequence shown here is derived from an EMBL/GenBank/DDBJ whole genome shotgun (WGS) entry which is preliminary data.</text>
</comment>
<proteinExistence type="predicted"/>
<dbReference type="OrthoDB" id="59470at2759"/>
<organism evidence="4 5">
    <name type="scientific">Besnoitia besnoiti</name>
    <name type="common">Apicomplexan protozoan</name>
    <dbReference type="NCBI Taxonomy" id="94643"/>
    <lineage>
        <taxon>Eukaryota</taxon>
        <taxon>Sar</taxon>
        <taxon>Alveolata</taxon>
        <taxon>Apicomplexa</taxon>
        <taxon>Conoidasida</taxon>
        <taxon>Coccidia</taxon>
        <taxon>Eucoccidiorida</taxon>
        <taxon>Eimeriorina</taxon>
        <taxon>Sarcocystidae</taxon>
        <taxon>Besnoitia</taxon>
    </lineage>
</organism>
<dbReference type="KEGG" id="bbes:BESB_053130"/>
<evidence type="ECO:0000259" key="3">
    <source>
        <dbReference type="PROSITE" id="PS51352"/>
    </source>
</evidence>
<accession>A0A2A9MJU7</accession>
<dbReference type="VEuPathDB" id="ToxoDB:BESB_053130"/>
<dbReference type="GO" id="GO:0006457">
    <property type="term" value="P:protein folding"/>
    <property type="evidence" value="ECO:0007669"/>
    <property type="project" value="TreeGrafter"/>
</dbReference>
<dbReference type="GO" id="GO:0003756">
    <property type="term" value="F:protein disulfide isomerase activity"/>
    <property type="evidence" value="ECO:0007669"/>
    <property type="project" value="TreeGrafter"/>
</dbReference>
<keyword evidence="2" id="KW-0732">Signal</keyword>
<dbReference type="InterPro" id="IPR036774">
    <property type="entry name" value="ERV/ALR_sulphydryl_oxid_sf"/>
</dbReference>
<dbReference type="EMBL" id="NWUJ01000004">
    <property type="protein sequence ID" value="PFH35662.1"/>
    <property type="molecule type" value="Genomic_DNA"/>
</dbReference>
<evidence type="ECO:0000313" key="4">
    <source>
        <dbReference type="EMBL" id="PFH35662.1"/>
    </source>
</evidence>
<dbReference type="InterPro" id="IPR013766">
    <property type="entry name" value="Thioredoxin_domain"/>
</dbReference>
<dbReference type="Gene3D" id="1.20.120.310">
    <property type="entry name" value="ERV/ALR sulfhydryl oxidase domain"/>
    <property type="match status" value="1"/>
</dbReference>
<evidence type="ECO:0000313" key="5">
    <source>
        <dbReference type="Proteomes" id="UP000224006"/>
    </source>
</evidence>
<feature type="chain" id="PRO_5012156904" description="Thioredoxin domain-containing protein" evidence="2">
    <location>
        <begin position="29"/>
        <end position="943"/>
    </location>
</feature>
<feature type="signal peptide" evidence="2">
    <location>
        <begin position="1"/>
        <end position="28"/>
    </location>
</feature>
<feature type="compositionally biased region" description="Basic and acidic residues" evidence="1">
    <location>
        <begin position="499"/>
        <end position="519"/>
    </location>
</feature>
<gene>
    <name evidence="4" type="ORF">BESB_053130</name>
</gene>
<dbReference type="InterPro" id="IPR036249">
    <property type="entry name" value="Thioredoxin-like_sf"/>
</dbReference>
<dbReference type="GO" id="GO:0016971">
    <property type="term" value="F:flavin-dependent sulfhydryl oxidase activity"/>
    <property type="evidence" value="ECO:0007669"/>
    <property type="project" value="InterPro"/>
</dbReference>
<evidence type="ECO:0000256" key="2">
    <source>
        <dbReference type="SAM" id="SignalP"/>
    </source>
</evidence>
<dbReference type="GO" id="GO:0000139">
    <property type="term" value="C:Golgi membrane"/>
    <property type="evidence" value="ECO:0007669"/>
    <property type="project" value="TreeGrafter"/>
</dbReference>
<dbReference type="PROSITE" id="PS51352">
    <property type="entry name" value="THIOREDOXIN_2"/>
    <property type="match status" value="1"/>
</dbReference>
<dbReference type="Gene3D" id="3.40.30.10">
    <property type="entry name" value="Glutaredoxin"/>
    <property type="match status" value="1"/>
</dbReference>
<dbReference type="GeneID" id="40310242"/>